<evidence type="ECO:0000256" key="2">
    <source>
        <dbReference type="ARBA" id="ARBA00005988"/>
    </source>
</evidence>
<dbReference type="Pfam" id="PF00246">
    <property type="entry name" value="Peptidase_M14"/>
    <property type="match status" value="1"/>
</dbReference>
<proteinExistence type="inferred from homology"/>
<name>A0A979FXU7_HYAAZ</name>
<reference evidence="8" key="1">
    <citation type="submission" date="2025-08" db="UniProtKB">
        <authorList>
            <consortium name="RefSeq"/>
        </authorList>
    </citation>
    <scope>IDENTIFICATION</scope>
    <source>
        <tissue evidence="8">Whole organism</tissue>
    </source>
</reference>
<dbReference type="SUPFAM" id="SSF48371">
    <property type="entry name" value="ARM repeat"/>
    <property type="match status" value="1"/>
</dbReference>
<evidence type="ECO:0000313" key="8">
    <source>
        <dbReference type="RefSeq" id="XP_047741372.1"/>
    </source>
</evidence>
<dbReference type="GO" id="GO:0004181">
    <property type="term" value="F:metallocarboxypeptidase activity"/>
    <property type="evidence" value="ECO:0007669"/>
    <property type="project" value="InterPro"/>
</dbReference>
<dbReference type="GO" id="GO:0008270">
    <property type="term" value="F:zinc ion binding"/>
    <property type="evidence" value="ECO:0007669"/>
    <property type="project" value="InterPro"/>
</dbReference>
<feature type="compositionally biased region" description="Polar residues" evidence="5">
    <location>
        <begin position="1301"/>
        <end position="1320"/>
    </location>
</feature>
<dbReference type="Pfam" id="PF18027">
    <property type="entry name" value="Pepdidase_M14_N"/>
    <property type="match status" value="1"/>
</dbReference>
<feature type="compositionally biased region" description="Basic and acidic residues" evidence="5">
    <location>
        <begin position="532"/>
        <end position="549"/>
    </location>
</feature>
<dbReference type="PANTHER" id="PTHR12756">
    <property type="entry name" value="CYTOSOLIC CARBOXYPEPTIDASE"/>
    <property type="match status" value="1"/>
</dbReference>
<feature type="coiled-coil region" evidence="4">
    <location>
        <begin position="217"/>
        <end position="261"/>
    </location>
</feature>
<dbReference type="Gene3D" id="3.40.630.10">
    <property type="entry name" value="Zn peptidases"/>
    <property type="match status" value="2"/>
</dbReference>
<evidence type="ECO:0000256" key="3">
    <source>
        <dbReference type="PROSITE-ProRule" id="PRU01379"/>
    </source>
</evidence>
<dbReference type="InterPro" id="IPR016024">
    <property type="entry name" value="ARM-type_fold"/>
</dbReference>
<feature type="region of interest" description="Disordered" evidence="5">
    <location>
        <begin position="1932"/>
        <end position="1997"/>
    </location>
</feature>
<dbReference type="PROSITE" id="PS52035">
    <property type="entry name" value="PEPTIDASE_M14"/>
    <property type="match status" value="1"/>
</dbReference>
<feature type="region of interest" description="Disordered" evidence="5">
    <location>
        <begin position="1657"/>
        <end position="1690"/>
    </location>
</feature>
<organism evidence="7 8">
    <name type="scientific">Hyalella azteca</name>
    <name type="common">Amphipod</name>
    <dbReference type="NCBI Taxonomy" id="294128"/>
    <lineage>
        <taxon>Eukaryota</taxon>
        <taxon>Metazoa</taxon>
        <taxon>Ecdysozoa</taxon>
        <taxon>Arthropoda</taxon>
        <taxon>Crustacea</taxon>
        <taxon>Multicrustacea</taxon>
        <taxon>Malacostraca</taxon>
        <taxon>Eumalacostraca</taxon>
        <taxon>Peracarida</taxon>
        <taxon>Amphipoda</taxon>
        <taxon>Senticaudata</taxon>
        <taxon>Talitrida</taxon>
        <taxon>Talitroidea</taxon>
        <taxon>Hyalellidae</taxon>
        <taxon>Hyalella</taxon>
    </lineage>
</organism>
<dbReference type="InterPro" id="IPR040626">
    <property type="entry name" value="Pepdidase_M14_N"/>
</dbReference>
<evidence type="ECO:0000313" key="7">
    <source>
        <dbReference type="Proteomes" id="UP000694843"/>
    </source>
</evidence>
<evidence type="ECO:0000256" key="4">
    <source>
        <dbReference type="SAM" id="Coils"/>
    </source>
</evidence>
<keyword evidence="4" id="KW-0175">Coiled coil</keyword>
<dbReference type="Gene3D" id="2.60.40.3120">
    <property type="match status" value="1"/>
</dbReference>
<feature type="domain" description="Peptidase M14" evidence="6">
    <location>
        <begin position="1353"/>
        <end position="1837"/>
    </location>
</feature>
<feature type="region of interest" description="Disordered" evidence="5">
    <location>
        <begin position="1140"/>
        <end position="1170"/>
    </location>
</feature>
<protein>
    <submittedName>
        <fullName evidence="8">Uncharacterized protein LOC108674703</fullName>
    </submittedName>
</protein>
<dbReference type="GeneID" id="108674703"/>
<dbReference type="PANTHER" id="PTHR12756:SF11">
    <property type="entry name" value="CYTOSOLIC CARBOXYPEPTIDASE 1"/>
    <property type="match status" value="1"/>
</dbReference>
<feature type="compositionally biased region" description="Basic and acidic residues" evidence="5">
    <location>
        <begin position="2056"/>
        <end position="2068"/>
    </location>
</feature>
<dbReference type="RefSeq" id="XP_047741372.1">
    <property type="nucleotide sequence ID" value="XM_047885416.1"/>
</dbReference>
<evidence type="ECO:0000256" key="5">
    <source>
        <dbReference type="SAM" id="MobiDB-lite"/>
    </source>
</evidence>
<feature type="compositionally biased region" description="Low complexity" evidence="5">
    <location>
        <begin position="1157"/>
        <end position="1170"/>
    </location>
</feature>
<feature type="compositionally biased region" description="Basic and acidic residues" evidence="5">
    <location>
        <begin position="1142"/>
        <end position="1152"/>
    </location>
</feature>
<dbReference type="OrthoDB" id="10253041at2759"/>
<accession>A0A979FXU7</accession>
<feature type="compositionally biased region" description="Polar residues" evidence="5">
    <location>
        <begin position="1890"/>
        <end position="1903"/>
    </location>
</feature>
<sequence length="2076" mass="224196">MVAPGRKATADQQNISDVPLSLALNSPEIGCMKRDADHSWSSDQCMKQDRFPGELSEPSTPDIIGDASSSCDAVAAAGVEMQEYSAMQALDVALKLLMEATLETEFVKACSDIRTLLSCGDAVVRDATCRALLGGSAGAADARHATRAPPLQRVLLPIQEKWRADAAAAACELLHALLAPLTRGAVRTAVVSQLISARASDALIRCLLQHRQQLQLQELQQQQVQELQQQLQLHELQQQQVQELQQQQQQLQLQELQQQQVHYDALALASCQVIAKLITKDGRGAVRLRLAGGVSLVLRLLQERAARRPTPPLLPYLILLSLVARNGGNQHLLGREGAVRTLVSMLASAPAKHATKIKYLIDILASLAATKSCAVECACYGAVGAAVAALQGWRSTEPKLLSKILRSAVLLFQRISDTKEGRFAVTSEGALSLLQDFIFSCPDQRSLDSAVCSAVTFFLKCHQEAPQQMYPSNALPLIVFRPPTSDVGTGDVDVNFPTSSQAASIQTADIDDAEDDDEEIGLEDVELEDDRETPSRDLQVDYDPQKNDVQRSPCDDTTSVGFRVPLLELMSYGRFCPELGGEARRKELSFWESVNALSGVKNIAATSSVSTTSSARRETYARLASSTKSLLPFVKIAYPDLVGGASPRHLEALHVKEPRLARTRGVQRVEQVLRGQMVRRVVYDLDALLHTSSSRGPHPLTAAPLDGLSNCDERRVGQRDASARSLNFESRFEGGNLRRAVQVGDREYELVLRSDVSSTQHHQWFYFEVSNMQARLPYVFSIVNCEKPNSEYNDGMKPLLFSVKEAMHGRPHWVRAGTEVLYHKNHYRRPPPVVLDLHNHAGGGGDVVVNAGGVSQVDSTKKASTKKSQTSLSYYTVSFTIVFPHAYDVCYLAYLYPYSYTHLKCFLRTLEASVAADVFYSCQTLCHSPNGNPVPLLTITSKDDVVSSDPRLVRPQHGRNFHKMSNTSTGHIFAPNVANSRSVDTSKDYKPTIENNALSVDSDAEPFHIPRPVDFGQSLKCHLNPHSEIDRQNKVNVDSRSCDSSLKRSCSKNNICSVSSFSADSIRDSLNDNLKCCNTNPPENGIFCDTDVVKDYLSDEVSSPVNVASISSSVEKDLCKNNNSEPGKLSVVLKDTANGVHINEKKRADSATDAKNSGSSSPDTSPSSCYSTPTIEILYSDLFSEDGSSKFSFSEATPAKEAAKVKTSKETSSKAVESVEKTIKSKNSAGKKPTTGIVNIRDENAKEETAGLSPEINADASSSEIAMRAAVASNESSIFYNKASIVTGETCSGLKFPEGSEASSSEKITKTTEISSNETVSLEPVAAPVDPTLGKHDTTKTQWDGHDSPDFRSPSAVEDMWSKLTESAQAATASDAPRDARETMRDHHLSCDTSECDASVVDGCRLARTPKPVVFLSSRVHPGESNASWLMEGSLRWLVSGHAAAAALRRRCVIKVVPMLNVEGVIHGNTRCGLTGEDLNRRWRSPSATLHPSIYHSKALLEYLTHVVGNADNAGNNAPADDADSKPPADRASLLLASAGVSGDDVSAMPVSACSSATGVSDEVQRRGHDAHLAAPVLDCNSMSLASSSCTPANKSNDELQIPKDGALKASLDRKFEGCADVTKNGVRESGGGAAVAEGDFRESTGNATVAEGDVRESGRNATVAKSGTRESEDGATVAESGTRESRGNATMAESGTRACAGVATVAESGVVVYCDYHGHSRQKNLFLYGCSRRLSWWPQDRCLPDHPRLTVLPALCQDLVSSFSAPHCCYTVERARESTARVAVWRECGVACSYTLEASASGCDQGVYQGYHLGTNQLLEAGAQFCEALHQMLCPAPAVGDHNQLAVETMTHHHARGCSNNEPQRPRGCRTEPPSCGGGVPKDAGAPNSDETSVRTQQSPSQILRPANSADDCKLFCLSYSRELIKEIEENLPGETSGTNAVDVAGQSSSPNSFAVTSVVESQTSEKTREPLTSHQTVTGDSTPPLPTKRGGGSVKPKCIRARKVSAAKKKGVRSSKVWSSCGEVEALQKHGSFVPMDVGPSCTASHKLARSRKRESDSEAELDRDLYSYIEPDE</sequence>
<dbReference type="Proteomes" id="UP000694843">
    <property type="component" value="Unplaced"/>
</dbReference>
<feature type="region of interest" description="Disordered" evidence="5">
    <location>
        <begin position="527"/>
        <end position="555"/>
    </location>
</feature>
<dbReference type="InterPro" id="IPR000834">
    <property type="entry name" value="Peptidase_M14"/>
</dbReference>
<comment type="similarity">
    <text evidence="2 3">Belongs to the peptidase M14 family.</text>
</comment>
<evidence type="ECO:0000259" key="6">
    <source>
        <dbReference type="PROSITE" id="PS52035"/>
    </source>
</evidence>
<comment type="cofactor">
    <cofactor evidence="1">
        <name>Zn(2+)</name>
        <dbReference type="ChEBI" id="CHEBI:29105"/>
    </cofactor>
</comment>
<gene>
    <name evidence="8" type="primary">LOC108674703</name>
</gene>
<feature type="region of interest" description="Disordered" evidence="5">
    <location>
        <begin position="1856"/>
        <end position="1906"/>
    </location>
</feature>
<keyword evidence="7" id="KW-1185">Reference proteome</keyword>
<dbReference type="Pfam" id="PF25571">
    <property type="entry name" value="TPR_CCP1_N"/>
    <property type="match status" value="1"/>
</dbReference>
<feature type="compositionally biased region" description="Polar residues" evidence="5">
    <location>
        <begin position="1935"/>
        <end position="1964"/>
    </location>
</feature>
<feature type="active site" description="Proton donor/acceptor" evidence="3">
    <location>
        <position position="1798"/>
    </location>
</feature>
<dbReference type="GO" id="GO:0006508">
    <property type="term" value="P:proteolysis"/>
    <property type="evidence" value="ECO:0007669"/>
    <property type="project" value="InterPro"/>
</dbReference>
<feature type="region of interest" description="Disordered" evidence="5">
    <location>
        <begin position="1296"/>
        <end position="1355"/>
    </location>
</feature>
<dbReference type="SUPFAM" id="SSF53187">
    <property type="entry name" value="Zn-dependent exopeptidases"/>
    <property type="match status" value="2"/>
</dbReference>
<dbReference type="KEGG" id="hazt:108674703"/>
<feature type="compositionally biased region" description="Basic and acidic residues" evidence="5">
    <location>
        <begin position="1333"/>
        <end position="1350"/>
    </location>
</feature>
<feature type="region of interest" description="Disordered" evidence="5">
    <location>
        <begin position="2035"/>
        <end position="2076"/>
    </location>
</feature>
<feature type="compositionally biased region" description="Polar residues" evidence="5">
    <location>
        <begin position="1974"/>
        <end position="1983"/>
    </location>
</feature>
<dbReference type="InterPro" id="IPR050821">
    <property type="entry name" value="Cytosolic_carboxypeptidase"/>
</dbReference>
<evidence type="ECO:0000256" key="1">
    <source>
        <dbReference type="ARBA" id="ARBA00001947"/>
    </source>
</evidence>